<comment type="caution">
    <text evidence="2">The sequence shown here is derived from an EMBL/GenBank/DDBJ whole genome shotgun (WGS) entry which is preliminary data.</text>
</comment>
<dbReference type="Pfam" id="PF12697">
    <property type="entry name" value="Abhydrolase_6"/>
    <property type="match status" value="1"/>
</dbReference>
<name>A0A7J5UL98_9MICO</name>
<keyword evidence="2" id="KW-0378">Hydrolase</keyword>
<keyword evidence="3" id="KW-1185">Reference proteome</keyword>
<gene>
    <name evidence="2" type="ORF">GB883_15755</name>
</gene>
<evidence type="ECO:0000313" key="2">
    <source>
        <dbReference type="EMBL" id="KAE8763142.1"/>
    </source>
</evidence>
<reference evidence="2 3" key="1">
    <citation type="submission" date="2019-10" db="EMBL/GenBank/DDBJ databases">
        <title>Georgenia wutianyii sp. nov. and Georgenia yuyongxinii sp. nov. isolated from plateau pika (Ochotona curzoniae) in the Qinghai-Tibet plateau of China.</title>
        <authorList>
            <person name="Tian Z."/>
        </authorList>
    </citation>
    <scope>NUCLEOTIDE SEQUENCE [LARGE SCALE GENOMIC DNA]</scope>
    <source>
        <strain evidence="2 3">DSM 21501</strain>
    </source>
</reference>
<dbReference type="EMBL" id="WHJE01000092">
    <property type="protein sequence ID" value="KAE8763142.1"/>
    <property type="molecule type" value="Genomic_DNA"/>
</dbReference>
<dbReference type="GO" id="GO:0016787">
    <property type="term" value="F:hydrolase activity"/>
    <property type="evidence" value="ECO:0007669"/>
    <property type="project" value="UniProtKB-KW"/>
</dbReference>
<proteinExistence type="predicted"/>
<dbReference type="SUPFAM" id="SSF53474">
    <property type="entry name" value="alpha/beta-Hydrolases"/>
    <property type="match status" value="1"/>
</dbReference>
<sequence>MERVTADDGTPLVLERHGDPVPGRPPVVLLTPALADRTDLVALAEALAPSGLTVGYDRRGRGGSGDNADALDGAVARELADLRAVIAAVGGPVVLLGHSSGAILGAVAAAAGLPVAAVVMFEPPFLPHPGARGLPADLPQRLWDLATEGRGDEAVALFQTGAVGLPAEMVAQFRQSPGWGRMTAMARSLAYDTAVTSEHEDPADLAAGLTVPVLVLAGRGTWPELAESARRAAEALGAEHRTVEGDHHALVPAAVAPVVTDFVDRIVAGQLPQRP</sequence>
<dbReference type="Proteomes" id="UP000451860">
    <property type="component" value="Unassembled WGS sequence"/>
</dbReference>
<dbReference type="InterPro" id="IPR029058">
    <property type="entry name" value="AB_hydrolase_fold"/>
</dbReference>
<feature type="domain" description="AB hydrolase-1" evidence="1">
    <location>
        <begin position="43"/>
        <end position="250"/>
    </location>
</feature>
<accession>A0A7J5UL98</accession>
<dbReference type="OrthoDB" id="63519at2"/>
<dbReference type="Gene3D" id="3.40.50.1820">
    <property type="entry name" value="alpha/beta hydrolase"/>
    <property type="match status" value="1"/>
</dbReference>
<dbReference type="RefSeq" id="WP_152203857.1">
    <property type="nucleotide sequence ID" value="NZ_VUKF01000036.1"/>
</dbReference>
<dbReference type="InterPro" id="IPR000073">
    <property type="entry name" value="AB_hydrolase_1"/>
</dbReference>
<organism evidence="2 3">
    <name type="scientific">Georgenia thermotolerans</name>
    <dbReference type="NCBI Taxonomy" id="527326"/>
    <lineage>
        <taxon>Bacteria</taxon>
        <taxon>Bacillati</taxon>
        <taxon>Actinomycetota</taxon>
        <taxon>Actinomycetes</taxon>
        <taxon>Micrococcales</taxon>
        <taxon>Bogoriellaceae</taxon>
        <taxon>Georgenia</taxon>
    </lineage>
</organism>
<evidence type="ECO:0000259" key="1">
    <source>
        <dbReference type="Pfam" id="PF12697"/>
    </source>
</evidence>
<protein>
    <submittedName>
        <fullName evidence="2">Alpha/beta fold hydrolase</fullName>
    </submittedName>
</protein>
<dbReference type="AlphaFoldDB" id="A0A7J5UL98"/>
<evidence type="ECO:0000313" key="3">
    <source>
        <dbReference type="Proteomes" id="UP000451860"/>
    </source>
</evidence>